<evidence type="ECO:0000256" key="1">
    <source>
        <dbReference type="SAM" id="SignalP"/>
    </source>
</evidence>
<sequence length="373" mass="38441">MVSGLIAAAVLAMVTATPASAEVSADPVATPTFNGTVHAVATKGNIVYVGGTFTAALVRGKSVPRRSLAALDVNTGALLGWAPTADRAVRAIAVDGDNVWIAGDFQYVNGQNRDSLARLNGTTAALDPVSHKISGGSPRTLAVGHGRLYMGGLFTTVNSANRRNLAAFSLATGQLSSWAPRTDDIVNSIAVTANRVYLGGGFHRTNDISSTGRLIAVKPDTGAVDLGFRPQPDAEVYSVAVTENRVYAALGGRGGKGLSYSTNGRANWAVTTDGDLQAITVLGDAVYFGGHFDNVCRTSRNGDHGVCLDGAVRRIKFAAVSVDGKLLPWAPNGNGVRGVLAMAAAPAADAIVAGGEFTTVDGRGQQRFAVFTD</sequence>
<comment type="caution">
    <text evidence="2">The sequence shown here is derived from an EMBL/GenBank/DDBJ whole genome shotgun (WGS) entry which is preliminary data.</text>
</comment>
<dbReference type="PANTHER" id="PTHR31778">
    <property type="entry name" value="BUD SITE SELECTION PROTEIN RAX2"/>
    <property type="match status" value="1"/>
</dbReference>
<accession>A0A8J3YY45</accession>
<protein>
    <submittedName>
        <fullName evidence="2">Uncharacterized protein</fullName>
    </submittedName>
</protein>
<organism evidence="2 3">
    <name type="scientific">Virgisporangium aliadipatigenens</name>
    <dbReference type="NCBI Taxonomy" id="741659"/>
    <lineage>
        <taxon>Bacteria</taxon>
        <taxon>Bacillati</taxon>
        <taxon>Actinomycetota</taxon>
        <taxon>Actinomycetes</taxon>
        <taxon>Micromonosporales</taxon>
        <taxon>Micromonosporaceae</taxon>
        <taxon>Virgisporangium</taxon>
    </lineage>
</organism>
<evidence type="ECO:0000313" key="2">
    <source>
        <dbReference type="EMBL" id="GIJ51698.1"/>
    </source>
</evidence>
<feature type="signal peptide" evidence="1">
    <location>
        <begin position="1"/>
        <end position="21"/>
    </location>
</feature>
<feature type="chain" id="PRO_5035322039" evidence="1">
    <location>
        <begin position="22"/>
        <end position="373"/>
    </location>
</feature>
<name>A0A8J3YY45_9ACTN</name>
<keyword evidence="1" id="KW-0732">Signal</keyword>
<dbReference type="Gene3D" id="2.130.10.10">
    <property type="entry name" value="YVTN repeat-like/Quinoprotein amine dehydrogenase"/>
    <property type="match status" value="1"/>
</dbReference>
<dbReference type="AlphaFoldDB" id="A0A8J3YY45"/>
<gene>
    <name evidence="2" type="ORF">Val02_85840</name>
</gene>
<dbReference type="EMBL" id="BOPF01000053">
    <property type="protein sequence ID" value="GIJ51698.1"/>
    <property type="molecule type" value="Genomic_DNA"/>
</dbReference>
<reference evidence="2" key="1">
    <citation type="submission" date="2021-01" db="EMBL/GenBank/DDBJ databases">
        <title>Whole genome shotgun sequence of Virgisporangium aliadipatigenens NBRC 105644.</title>
        <authorList>
            <person name="Komaki H."/>
            <person name="Tamura T."/>
        </authorList>
    </citation>
    <scope>NUCLEOTIDE SEQUENCE</scope>
    <source>
        <strain evidence="2">NBRC 105644</strain>
    </source>
</reference>
<keyword evidence="3" id="KW-1185">Reference proteome</keyword>
<proteinExistence type="predicted"/>
<dbReference type="InterPro" id="IPR015943">
    <property type="entry name" value="WD40/YVTN_repeat-like_dom_sf"/>
</dbReference>
<evidence type="ECO:0000313" key="3">
    <source>
        <dbReference type="Proteomes" id="UP000619260"/>
    </source>
</evidence>
<dbReference type="Proteomes" id="UP000619260">
    <property type="component" value="Unassembled WGS sequence"/>
</dbReference>
<dbReference type="InterPro" id="IPR011047">
    <property type="entry name" value="Quinoprotein_ADH-like_sf"/>
</dbReference>
<dbReference type="PANTHER" id="PTHR31778:SF2">
    <property type="entry name" value="BUD SITE SELECTION PROTEIN RAX2"/>
    <property type="match status" value="1"/>
</dbReference>
<dbReference type="GO" id="GO:1902929">
    <property type="term" value="C:plasma membrane of growing cell tip"/>
    <property type="evidence" value="ECO:0007669"/>
    <property type="project" value="TreeGrafter"/>
</dbReference>
<dbReference type="SUPFAM" id="SSF50998">
    <property type="entry name" value="Quinoprotein alcohol dehydrogenase-like"/>
    <property type="match status" value="1"/>
</dbReference>
<dbReference type="RefSeq" id="WP_239153773.1">
    <property type="nucleotide sequence ID" value="NZ_BOPF01000053.1"/>
</dbReference>